<feature type="domain" description="RNA polymerase alpha subunit" evidence="9">
    <location>
        <begin position="76"/>
        <end position="107"/>
    </location>
</feature>
<dbReference type="Pfam" id="PF00623">
    <property type="entry name" value="RNA_pol_Rpb1_2"/>
    <property type="match status" value="1"/>
</dbReference>
<evidence type="ECO:0000256" key="7">
    <source>
        <dbReference type="ARBA" id="ARBA00048552"/>
    </source>
</evidence>
<dbReference type="FunFam" id="1.10.274.100:FF:000015">
    <property type="entry name" value="DNA-directed RNA polymerase subunit"/>
    <property type="match status" value="1"/>
</dbReference>
<evidence type="ECO:0000313" key="11">
    <source>
        <dbReference type="EMBL" id="THG03864.1"/>
    </source>
</evidence>
<dbReference type="GO" id="GO:0003899">
    <property type="term" value="F:DNA-directed RNA polymerase activity"/>
    <property type="evidence" value="ECO:0007669"/>
    <property type="project" value="UniProtKB-EC"/>
</dbReference>
<sequence>MTAALQTNGDSRVAGKYGRRSWESSSSRPSADDSGESSGCKESLVPVKEIRKLYGLLKLKSSNKIGPSDHESQLILSTYNADFDGDEINVHLPQDEISRAEAYNIVNANHQYIVPTRGDTVRGLIQDHIVSAVILTMKDTFLTHDQFNQLLYGSGVFAAGCGSSFAKPCQKISTVDSEALMQPVLPAIWKPKPLWTGKQVITALLNHLTRDYTPFTVEKDGKIPSSYFGSQANQKHPSKGSKKEENGEHMLLIWKNELVHGVIDKAQFGKYGLVHTVQELYGSNTAGILLSALSRLFTVFLQIHGFTCGVDDLMILADHDEERKKKLDGEDVGEEVHCDFFKFKPGTIGRISGAIYSGDLQTVFA</sequence>
<dbReference type="GO" id="GO:0005736">
    <property type="term" value="C:RNA polymerase I complex"/>
    <property type="evidence" value="ECO:0007669"/>
    <property type="project" value="TreeGrafter"/>
</dbReference>
<dbReference type="STRING" id="542762.A0A4S4DMR2"/>
<keyword evidence="6" id="KW-0804">Transcription</keyword>
<keyword evidence="5" id="KW-0548">Nucleotidyltransferase</keyword>
<gene>
    <name evidence="11" type="ORF">TEA_000578</name>
</gene>
<dbReference type="Gene3D" id="1.10.274.100">
    <property type="entry name" value="RNA polymerase Rpb1, domain 3"/>
    <property type="match status" value="1"/>
</dbReference>
<proteinExistence type="inferred from homology"/>
<keyword evidence="3" id="KW-0240">DNA-directed RNA polymerase</keyword>
<evidence type="ECO:0000256" key="3">
    <source>
        <dbReference type="ARBA" id="ARBA00022478"/>
    </source>
</evidence>
<evidence type="ECO:0000256" key="2">
    <source>
        <dbReference type="ARBA" id="ARBA00012418"/>
    </source>
</evidence>
<dbReference type="GO" id="GO:0006351">
    <property type="term" value="P:DNA-templated transcription"/>
    <property type="evidence" value="ECO:0007669"/>
    <property type="project" value="InterPro"/>
</dbReference>
<comment type="similarity">
    <text evidence="1">Belongs to the RNA polymerase beta' chain family.</text>
</comment>
<dbReference type="InterPro" id="IPR045867">
    <property type="entry name" value="DNA-dir_RpoC_beta_prime"/>
</dbReference>
<dbReference type="Proteomes" id="UP000306102">
    <property type="component" value="Unassembled WGS sequence"/>
</dbReference>
<dbReference type="InterPro" id="IPR000722">
    <property type="entry name" value="RNA_pol_asu"/>
</dbReference>
<feature type="compositionally biased region" description="Polar residues" evidence="8">
    <location>
        <begin position="1"/>
        <end position="10"/>
    </location>
</feature>
<evidence type="ECO:0000313" key="12">
    <source>
        <dbReference type="Proteomes" id="UP000306102"/>
    </source>
</evidence>
<dbReference type="EC" id="2.7.7.6" evidence="2"/>
<dbReference type="Pfam" id="PF04983">
    <property type="entry name" value="RNA_pol_Rpb1_3"/>
    <property type="match status" value="1"/>
</dbReference>
<dbReference type="AlphaFoldDB" id="A0A4S4DMR2"/>
<evidence type="ECO:0000256" key="8">
    <source>
        <dbReference type="SAM" id="MobiDB-lite"/>
    </source>
</evidence>
<comment type="caution">
    <text evidence="11">The sequence shown here is derived from an EMBL/GenBank/DDBJ whole genome shotgun (WGS) entry which is preliminary data.</text>
</comment>
<evidence type="ECO:0000259" key="10">
    <source>
        <dbReference type="Pfam" id="PF04983"/>
    </source>
</evidence>
<evidence type="ECO:0000256" key="5">
    <source>
        <dbReference type="ARBA" id="ARBA00022695"/>
    </source>
</evidence>
<evidence type="ECO:0000256" key="1">
    <source>
        <dbReference type="ARBA" id="ARBA00006460"/>
    </source>
</evidence>
<dbReference type="GO" id="GO:0003677">
    <property type="term" value="F:DNA binding"/>
    <property type="evidence" value="ECO:0007669"/>
    <property type="project" value="InterPro"/>
</dbReference>
<accession>A0A4S4DMR2</accession>
<comment type="catalytic activity">
    <reaction evidence="7">
        <text>RNA(n) + a ribonucleoside 5'-triphosphate = RNA(n+1) + diphosphate</text>
        <dbReference type="Rhea" id="RHEA:21248"/>
        <dbReference type="Rhea" id="RHEA-COMP:14527"/>
        <dbReference type="Rhea" id="RHEA-COMP:17342"/>
        <dbReference type="ChEBI" id="CHEBI:33019"/>
        <dbReference type="ChEBI" id="CHEBI:61557"/>
        <dbReference type="ChEBI" id="CHEBI:140395"/>
        <dbReference type="EC" id="2.7.7.6"/>
    </reaction>
</comment>
<evidence type="ECO:0000259" key="9">
    <source>
        <dbReference type="Pfam" id="PF00623"/>
    </source>
</evidence>
<dbReference type="PANTHER" id="PTHR19376">
    <property type="entry name" value="DNA-DIRECTED RNA POLYMERASE"/>
    <property type="match status" value="1"/>
</dbReference>
<feature type="region of interest" description="Disordered" evidence="8">
    <location>
        <begin position="1"/>
        <end position="42"/>
    </location>
</feature>
<name>A0A4S4DMR2_CAMSN</name>
<keyword evidence="4" id="KW-0808">Transferase</keyword>
<dbReference type="PANTHER" id="PTHR19376:SF11">
    <property type="entry name" value="DNA-DIRECTED RNA POLYMERASE I SUBUNIT RPA1"/>
    <property type="match status" value="1"/>
</dbReference>
<dbReference type="InterPro" id="IPR042102">
    <property type="entry name" value="RNA_pol_Rpb1_3_sf"/>
</dbReference>
<evidence type="ECO:0000256" key="4">
    <source>
        <dbReference type="ARBA" id="ARBA00022679"/>
    </source>
</evidence>
<keyword evidence="12" id="KW-1185">Reference proteome</keyword>
<protein>
    <recommendedName>
        <fullName evidence="2">DNA-directed RNA polymerase</fullName>
        <ecNumber evidence="2">2.7.7.6</ecNumber>
    </recommendedName>
</protein>
<dbReference type="SUPFAM" id="SSF64484">
    <property type="entry name" value="beta and beta-prime subunits of DNA dependent RNA-polymerase"/>
    <property type="match status" value="1"/>
</dbReference>
<feature type="domain" description="RNA polymerase Rpb1" evidence="10">
    <location>
        <begin position="111"/>
        <end position="313"/>
    </location>
</feature>
<dbReference type="Gene3D" id="2.40.40.20">
    <property type="match status" value="1"/>
</dbReference>
<dbReference type="InterPro" id="IPR007066">
    <property type="entry name" value="RNA_pol_Rpb1_3"/>
</dbReference>
<evidence type="ECO:0000256" key="6">
    <source>
        <dbReference type="ARBA" id="ARBA00023163"/>
    </source>
</evidence>
<dbReference type="EMBL" id="SDRB02010858">
    <property type="protein sequence ID" value="THG03864.1"/>
    <property type="molecule type" value="Genomic_DNA"/>
</dbReference>
<reference evidence="11 12" key="1">
    <citation type="journal article" date="2018" name="Proc. Natl. Acad. Sci. U.S.A.">
        <title>Draft genome sequence of Camellia sinensis var. sinensis provides insights into the evolution of the tea genome and tea quality.</title>
        <authorList>
            <person name="Wei C."/>
            <person name="Yang H."/>
            <person name="Wang S."/>
            <person name="Zhao J."/>
            <person name="Liu C."/>
            <person name="Gao L."/>
            <person name="Xia E."/>
            <person name="Lu Y."/>
            <person name="Tai Y."/>
            <person name="She G."/>
            <person name="Sun J."/>
            <person name="Cao H."/>
            <person name="Tong W."/>
            <person name="Gao Q."/>
            <person name="Li Y."/>
            <person name="Deng W."/>
            <person name="Jiang X."/>
            <person name="Wang W."/>
            <person name="Chen Q."/>
            <person name="Zhang S."/>
            <person name="Li H."/>
            <person name="Wu J."/>
            <person name="Wang P."/>
            <person name="Li P."/>
            <person name="Shi C."/>
            <person name="Zheng F."/>
            <person name="Jian J."/>
            <person name="Huang B."/>
            <person name="Shan D."/>
            <person name="Shi M."/>
            <person name="Fang C."/>
            <person name="Yue Y."/>
            <person name="Li F."/>
            <person name="Li D."/>
            <person name="Wei S."/>
            <person name="Han B."/>
            <person name="Jiang C."/>
            <person name="Yin Y."/>
            <person name="Xia T."/>
            <person name="Zhang Z."/>
            <person name="Bennetzen J.L."/>
            <person name="Zhao S."/>
            <person name="Wan X."/>
        </authorList>
    </citation>
    <scope>NUCLEOTIDE SEQUENCE [LARGE SCALE GENOMIC DNA]</scope>
    <source>
        <strain evidence="12">cv. Shuchazao</strain>
        <tissue evidence="11">Leaf</tissue>
    </source>
</reference>
<organism evidence="11 12">
    <name type="scientific">Camellia sinensis var. sinensis</name>
    <name type="common">China tea</name>
    <dbReference type="NCBI Taxonomy" id="542762"/>
    <lineage>
        <taxon>Eukaryota</taxon>
        <taxon>Viridiplantae</taxon>
        <taxon>Streptophyta</taxon>
        <taxon>Embryophyta</taxon>
        <taxon>Tracheophyta</taxon>
        <taxon>Spermatophyta</taxon>
        <taxon>Magnoliopsida</taxon>
        <taxon>eudicotyledons</taxon>
        <taxon>Gunneridae</taxon>
        <taxon>Pentapetalae</taxon>
        <taxon>asterids</taxon>
        <taxon>Ericales</taxon>
        <taxon>Theaceae</taxon>
        <taxon>Camellia</taxon>
    </lineage>
</organism>